<dbReference type="EMBL" id="BANX01000025">
    <property type="protein sequence ID" value="GAC69466.1"/>
    <property type="molecule type" value="Genomic_DNA"/>
</dbReference>
<dbReference type="GO" id="GO:0006402">
    <property type="term" value="P:mRNA catabolic process"/>
    <property type="evidence" value="ECO:0007669"/>
    <property type="project" value="TreeGrafter"/>
</dbReference>
<dbReference type="AlphaFoldDB" id="M0QMG1"/>
<dbReference type="PANTHER" id="PTHR23355">
    <property type="entry name" value="RIBONUCLEASE"/>
    <property type="match status" value="1"/>
</dbReference>
<dbReference type="PANTHER" id="PTHR23355:SF42">
    <property type="entry name" value="RIBONUCLEASE II, CHLOROPLASTIC_MITOCHONDRIAL"/>
    <property type="match status" value="1"/>
</dbReference>
<dbReference type="eggNOG" id="COG0557">
    <property type="taxonomic scope" value="Bacteria"/>
</dbReference>
<dbReference type="STRING" id="1223545.GS4_25_00370"/>
<organism evidence="2 3">
    <name type="scientific">Gordonia soli NBRC 108243</name>
    <dbReference type="NCBI Taxonomy" id="1223545"/>
    <lineage>
        <taxon>Bacteria</taxon>
        <taxon>Bacillati</taxon>
        <taxon>Actinomycetota</taxon>
        <taxon>Actinomycetes</taxon>
        <taxon>Mycobacteriales</taxon>
        <taxon>Gordoniaceae</taxon>
        <taxon>Gordonia</taxon>
    </lineage>
</organism>
<dbReference type="GO" id="GO:0000175">
    <property type="term" value="F:3'-5'-RNA exonuclease activity"/>
    <property type="evidence" value="ECO:0007669"/>
    <property type="project" value="TreeGrafter"/>
</dbReference>
<reference evidence="2 3" key="1">
    <citation type="submission" date="2013-01" db="EMBL/GenBank/DDBJ databases">
        <title>Whole genome shotgun sequence of Gordonia soli NBRC 108243.</title>
        <authorList>
            <person name="Isaki-Nakamura S."/>
            <person name="Hosoyama A."/>
            <person name="Tsuchikane K."/>
            <person name="Ando Y."/>
            <person name="Baba S."/>
            <person name="Ohji S."/>
            <person name="Hamada M."/>
            <person name="Tamura T."/>
            <person name="Yamazoe A."/>
            <person name="Yamazaki S."/>
            <person name="Fujita N."/>
        </authorList>
    </citation>
    <scope>NUCLEOTIDE SEQUENCE [LARGE SCALE GENOMIC DNA]</scope>
    <source>
        <strain evidence="2 3">NBRC 108243</strain>
    </source>
</reference>
<comment type="caution">
    <text evidence="2">The sequence shown here is derived from an EMBL/GenBank/DDBJ whole genome shotgun (WGS) entry which is preliminary data.</text>
</comment>
<dbReference type="InterPro" id="IPR040596">
    <property type="entry name" value="RNase_II_C_S1"/>
</dbReference>
<name>M0QMG1_9ACTN</name>
<dbReference type="Pfam" id="PF00773">
    <property type="entry name" value="RNB"/>
    <property type="match status" value="1"/>
</dbReference>
<dbReference type="Pfam" id="PF18614">
    <property type="entry name" value="RNase_II_C_S1"/>
    <property type="match status" value="1"/>
</dbReference>
<keyword evidence="3" id="KW-1185">Reference proteome</keyword>
<protein>
    <submittedName>
        <fullName evidence="2">Putative ribonuclease</fullName>
    </submittedName>
</protein>
<gene>
    <name evidence="2" type="ORF">GS4_25_00370</name>
</gene>
<dbReference type="RefSeq" id="WP_007622560.1">
    <property type="nucleotide sequence ID" value="NZ_BANX01000025.1"/>
</dbReference>
<dbReference type="InterPro" id="IPR012340">
    <property type="entry name" value="NA-bd_OB-fold"/>
</dbReference>
<dbReference type="SUPFAM" id="SSF50249">
    <property type="entry name" value="Nucleic acid-binding proteins"/>
    <property type="match status" value="1"/>
</dbReference>
<evidence type="ECO:0000313" key="2">
    <source>
        <dbReference type="EMBL" id="GAC69466.1"/>
    </source>
</evidence>
<dbReference type="OrthoDB" id="5800376at2"/>
<dbReference type="GO" id="GO:0000932">
    <property type="term" value="C:P-body"/>
    <property type="evidence" value="ECO:0007669"/>
    <property type="project" value="TreeGrafter"/>
</dbReference>
<dbReference type="Proteomes" id="UP000011666">
    <property type="component" value="Unassembled WGS sequence"/>
</dbReference>
<dbReference type="InterPro" id="IPR050180">
    <property type="entry name" value="RNR_Ribonuclease"/>
</dbReference>
<sequence>MQRKLSAPALDFDAIRTELGIAEDYGADALAEAEHPVDRFADDRADHTDIPLVTIDPPTSMDLDQAVRIDTDGDGFVVDYAIADVAALVVPEGPLDQESRRRGATIYFPDRSVPLHPRALSEGAGSLLPEQIRPAVLWTIRVSADGLPTDVRVRRARVRSVARLDYVGVSADADAGTLHPSIAALPDFGILRERVGLERGAVELELPEQEVVRDRDGAWTVRQAPRTPADAWNSQLSLLTGMSAGQIMADAGVGVLRTLPPASSQALADLRAVVAGLGITWPAEQGVGVFLAGLPHDDPTTLAVMSAAGALLRGADYLALGVDGQPMPDDPDRLRHAAIGGVYAHVTAPLRRLGDRFATEVCLAVISGAAVPDWVTRAVPTLPAVLRSADSLGATADRRSVDLAESVILADRVGERFDAVVVRPATDKRDAQVFLGEPAVIAPCAGNPPQGVPVSVVLESVDPVAGKVAFRLADS</sequence>
<feature type="domain" description="RNB" evidence="1">
    <location>
        <begin position="44"/>
        <end position="368"/>
    </location>
</feature>
<dbReference type="GO" id="GO:0003723">
    <property type="term" value="F:RNA binding"/>
    <property type="evidence" value="ECO:0007669"/>
    <property type="project" value="InterPro"/>
</dbReference>
<proteinExistence type="predicted"/>
<evidence type="ECO:0000259" key="1">
    <source>
        <dbReference type="SMART" id="SM00955"/>
    </source>
</evidence>
<dbReference type="InterPro" id="IPR001900">
    <property type="entry name" value="RNase_II/R"/>
</dbReference>
<accession>M0QMG1</accession>
<dbReference type="SMART" id="SM00955">
    <property type="entry name" value="RNB"/>
    <property type="match status" value="1"/>
</dbReference>
<evidence type="ECO:0000313" key="3">
    <source>
        <dbReference type="Proteomes" id="UP000011666"/>
    </source>
</evidence>